<dbReference type="RefSeq" id="WP_290707593.1">
    <property type="nucleotide sequence ID" value="NZ_BAAAVS010000017.1"/>
</dbReference>
<evidence type="ECO:0000313" key="2">
    <source>
        <dbReference type="EMBL" id="GAA3029810.1"/>
    </source>
</evidence>
<proteinExistence type="predicted"/>
<evidence type="ECO:0000256" key="1">
    <source>
        <dbReference type="SAM" id="Phobius"/>
    </source>
</evidence>
<gene>
    <name evidence="2" type="ORF">GCM10010528_09140</name>
</gene>
<feature type="transmembrane region" description="Helical" evidence="1">
    <location>
        <begin position="26"/>
        <end position="43"/>
    </location>
</feature>
<dbReference type="EMBL" id="BAAAVS010000017">
    <property type="protein sequence ID" value="GAA3029810.1"/>
    <property type="molecule type" value="Genomic_DNA"/>
</dbReference>
<dbReference type="Proteomes" id="UP001501035">
    <property type="component" value="Unassembled WGS sequence"/>
</dbReference>
<keyword evidence="1" id="KW-1133">Transmembrane helix</keyword>
<sequence>MWKALAIILVGLVALVVLYPLIKSLIWLGVVGLAIYGAIVLFSDDKTKTP</sequence>
<keyword evidence="1" id="KW-0472">Membrane</keyword>
<evidence type="ECO:0008006" key="4">
    <source>
        <dbReference type="Google" id="ProtNLM"/>
    </source>
</evidence>
<name>A0ABP6L4J9_9ACTN</name>
<keyword evidence="1" id="KW-0812">Transmembrane</keyword>
<reference evidence="3" key="1">
    <citation type="journal article" date="2019" name="Int. J. Syst. Evol. Microbiol.">
        <title>The Global Catalogue of Microorganisms (GCM) 10K type strain sequencing project: providing services to taxonomists for standard genome sequencing and annotation.</title>
        <authorList>
            <consortium name="The Broad Institute Genomics Platform"/>
            <consortium name="The Broad Institute Genome Sequencing Center for Infectious Disease"/>
            <person name="Wu L."/>
            <person name="Ma J."/>
        </authorList>
    </citation>
    <scope>NUCLEOTIDE SEQUENCE [LARGE SCALE GENOMIC DNA]</scope>
    <source>
        <strain evidence="3">JCM 14234</strain>
    </source>
</reference>
<keyword evidence="3" id="KW-1185">Reference proteome</keyword>
<protein>
    <recommendedName>
        <fullName evidence="4">DUF3096 domain-containing protein</fullName>
    </recommendedName>
</protein>
<accession>A0ABP6L4J9</accession>
<organism evidence="2 3">
    <name type="scientific">Gordonia defluvii</name>
    <dbReference type="NCBI Taxonomy" id="283718"/>
    <lineage>
        <taxon>Bacteria</taxon>
        <taxon>Bacillati</taxon>
        <taxon>Actinomycetota</taxon>
        <taxon>Actinomycetes</taxon>
        <taxon>Mycobacteriales</taxon>
        <taxon>Gordoniaceae</taxon>
        <taxon>Gordonia</taxon>
    </lineage>
</organism>
<evidence type="ECO:0000313" key="3">
    <source>
        <dbReference type="Proteomes" id="UP001501035"/>
    </source>
</evidence>
<comment type="caution">
    <text evidence="2">The sequence shown here is derived from an EMBL/GenBank/DDBJ whole genome shotgun (WGS) entry which is preliminary data.</text>
</comment>